<proteinExistence type="predicted"/>
<comment type="caution">
    <text evidence="2">The sequence shown here is derived from an EMBL/GenBank/DDBJ whole genome shotgun (WGS) entry which is preliminary data.</text>
</comment>
<feature type="region of interest" description="Disordered" evidence="1">
    <location>
        <begin position="39"/>
        <end position="61"/>
    </location>
</feature>
<evidence type="ECO:0000256" key="1">
    <source>
        <dbReference type="SAM" id="MobiDB-lite"/>
    </source>
</evidence>
<protein>
    <submittedName>
        <fullName evidence="2">Uncharacterized protein</fullName>
    </submittedName>
</protein>
<gene>
    <name evidence="2" type="ORF">ACFS7Y_22500</name>
</gene>
<name>A0ABW6BNP0_9SPHI</name>
<organism evidence="2 3">
    <name type="scientific">Sphingobacterium bambusae</name>
    <dbReference type="NCBI Taxonomy" id="662858"/>
    <lineage>
        <taxon>Bacteria</taxon>
        <taxon>Pseudomonadati</taxon>
        <taxon>Bacteroidota</taxon>
        <taxon>Sphingobacteriia</taxon>
        <taxon>Sphingobacteriales</taxon>
        <taxon>Sphingobacteriaceae</taxon>
        <taxon>Sphingobacterium</taxon>
    </lineage>
</organism>
<dbReference type="Proteomes" id="UP001597525">
    <property type="component" value="Unassembled WGS sequence"/>
</dbReference>
<dbReference type="RefSeq" id="WP_320183660.1">
    <property type="nucleotide sequence ID" value="NZ_CP138332.1"/>
</dbReference>
<feature type="compositionally biased region" description="Basic and acidic residues" evidence="1">
    <location>
        <begin position="39"/>
        <end position="54"/>
    </location>
</feature>
<dbReference type="EMBL" id="JBHUPB010000015">
    <property type="protein sequence ID" value="MFD2970179.1"/>
    <property type="molecule type" value="Genomic_DNA"/>
</dbReference>
<feature type="compositionally biased region" description="Polar residues" evidence="1">
    <location>
        <begin position="1"/>
        <end position="23"/>
    </location>
</feature>
<accession>A0ABW6BNP0</accession>
<sequence>MPTNSSVTSTKIKLSPFRPNTAQHPDVGLHWEKGKQLQQHVDDRTLEKPEESDAKPSNNKDNLSFPLLADLLHKHITFSLFSTLYNNQPFAHQSDILITCYDSERFIFHQNFRI</sequence>
<keyword evidence="3" id="KW-1185">Reference proteome</keyword>
<evidence type="ECO:0000313" key="3">
    <source>
        <dbReference type="Proteomes" id="UP001597525"/>
    </source>
</evidence>
<evidence type="ECO:0000313" key="2">
    <source>
        <dbReference type="EMBL" id="MFD2970179.1"/>
    </source>
</evidence>
<reference evidence="3" key="1">
    <citation type="journal article" date="2019" name="Int. J. Syst. Evol. Microbiol.">
        <title>The Global Catalogue of Microorganisms (GCM) 10K type strain sequencing project: providing services to taxonomists for standard genome sequencing and annotation.</title>
        <authorList>
            <consortium name="The Broad Institute Genomics Platform"/>
            <consortium name="The Broad Institute Genome Sequencing Center for Infectious Disease"/>
            <person name="Wu L."/>
            <person name="Ma J."/>
        </authorList>
    </citation>
    <scope>NUCLEOTIDE SEQUENCE [LARGE SCALE GENOMIC DNA]</scope>
    <source>
        <strain evidence="3">KCTC 22814</strain>
    </source>
</reference>
<feature type="region of interest" description="Disordered" evidence="1">
    <location>
        <begin position="1"/>
        <end position="27"/>
    </location>
</feature>